<evidence type="ECO:0000256" key="10">
    <source>
        <dbReference type="ARBA" id="ARBA00022737"/>
    </source>
</evidence>
<dbReference type="Proteomes" id="UP001187471">
    <property type="component" value="Unassembled WGS sequence"/>
</dbReference>
<evidence type="ECO:0000256" key="4">
    <source>
        <dbReference type="ARBA" id="ARBA00007997"/>
    </source>
</evidence>
<dbReference type="InterPro" id="IPR054477">
    <property type="entry name" value="LTN1_E3_ligase_6th"/>
</dbReference>
<keyword evidence="11 14" id="KW-0863">Zinc-finger</keyword>
<evidence type="ECO:0000259" key="17">
    <source>
        <dbReference type="PROSITE" id="PS50089"/>
    </source>
</evidence>
<evidence type="ECO:0000256" key="2">
    <source>
        <dbReference type="ARBA" id="ARBA00004514"/>
    </source>
</evidence>
<dbReference type="FunFam" id="3.30.40.10:FF:000038">
    <property type="entry name" value="E3 ubiquitin-protein ligase listerin"/>
    <property type="match status" value="1"/>
</dbReference>
<dbReference type="Gene3D" id="3.30.40.10">
    <property type="entry name" value="Zinc/RING finger domain, C3HC4 (zinc finger)"/>
    <property type="match status" value="1"/>
</dbReference>
<dbReference type="GO" id="GO:1990112">
    <property type="term" value="C:RQC complex"/>
    <property type="evidence" value="ECO:0007669"/>
    <property type="project" value="UniProtKB-UniRule"/>
</dbReference>
<dbReference type="GO" id="GO:1990116">
    <property type="term" value="P:ribosome-associated ubiquitin-dependent protein catabolic process"/>
    <property type="evidence" value="ECO:0007669"/>
    <property type="project" value="UniProtKB-UniRule"/>
</dbReference>
<feature type="compositionally biased region" description="Basic and acidic residues" evidence="16">
    <location>
        <begin position="1"/>
        <end position="10"/>
    </location>
</feature>
<dbReference type="InterPro" id="IPR054476">
    <property type="entry name" value="Ltn1_N"/>
</dbReference>
<organism evidence="18 19">
    <name type="scientific">Escallonia rubra</name>
    <dbReference type="NCBI Taxonomy" id="112253"/>
    <lineage>
        <taxon>Eukaryota</taxon>
        <taxon>Viridiplantae</taxon>
        <taxon>Streptophyta</taxon>
        <taxon>Embryophyta</taxon>
        <taxon>Tracheophyta</taxon>
        <taxon>Spermatophyta</taxon>
        <taxon>Magnoliopsida</taxon>
        <taxon>eudicotyledons</taxon>
        <taxon>Gunneridae</taxon>
        <taxon>Pentapetalae</taxon>
        <taxon>asterids</taxon>
        <taxon>campanulids</taxon>
        <taxon>Escalloniales</taxon>
        <taxon>Escalloniaceae</taxon>
        <taxon>Escallonia</taxon>
    </lineage>
</organism>
<dbReference type="GO" id="GO:0005829">
    <property type="term" value="C:cytosol"/>
    <property type="evidence" value="ECO:0007669"/>
    <property type="project" value="UniProtKB-SubCell"/>
</dbReference>
<evidence type="ECO:0000313" key="19">
    <source>
        <dbReference type="Proteomes" id="UP001187471"/>
    </source>
</evidence>
<dbReference type="InterPro" id="IPR039804">
    <property type="entry name" value="RING-CH-C4HC3_LTN1"/>
</dbReference>
<evidence type="ECO:0000256" key="15">
    <source>
        <dbReference type="RuleBase" id="RU367090"/>
    </source>
</evidence>
<dbReference type="CDD" id="cd16491">
    <property type="entry name" value="RING-CH-C4HC3_LTN1"/>
    <property type="match status" value="1"/>
</dbReference>
<sequence length="1960" mass="219254">MGRQKGEAARTKARPSSSSLAASLVPSGAAAVGFGGFVGSSRLDASLASVDASPDIDGEVSQYLKRLGRKDPTTKLKALASLSALLKQKSAKEVLAIVPQWTFEYKKLLLDYNREVRRATHETMTNLIHVVGRDLALHLKSLMGPWWFSQFDPVYEVSQAAKRSLQVAFPAEEKRLDALLLCTNEVFMYLEDNLKLTHQIMSDKAVALDELQEMHQQVISSSLQALATLLDVVVCLHFERPGFENISSEPKHASKARATATSYAEKLFSIHKCYLDFLKSQSPAIRSATYSVLTSYIKNIPHAFNEGNMKVLGTAILGAFQEKDPACHSSMWEAILLFSRKFPDSWTTVNVQKTVLNRIWNFLRNGCFGSQQVSYPALILFLDSVPPTAIVGEKFFLEFFQNLWAGRNPLHSSNKYLFLAFKECFLWGLQNASRYFQGLDAVDNFRRTLVDKILLKILWHDYLLFVIPRNEERDGSGKSQDSYGGSSLPFHKEAMKTLDFNDPLGYVQNFGKCIIEILSGIVSLEPDLLLVFCSTFEENCLDIFQRPEDRESPVSVQHIIKFLLLADQYAVQKGETWPLKRVMGPMLAKSFQLIKTLDSPDTVRLIVLAASVFGPRKIVRELVGAESSSYGCQLNERNEERDLEQFLQVFKDIFIPWCLQKNSYSSGARLDLLLALLDDHCFAEQWNSIITHATSLEQIGAGPATEDTSYISLLALLLEKIKEETRKRKGRTDFDHRQGSHPDHWHHELLDSAAVAIARSCPPFGTSHVRFLCCLLAFIAASTLLVVPFNPDFKGWPGHVPDRVISGAGLASNPQAVGAVVNAVVGGSLEDDQTSFVTRTTLILIFEEVFMKLLAFTMDSNFAWIKDTCSSLILEKQDAMPGYKTSVDLLARAHFALEVLDGTFFHLKTLSDESGLVPGILAAIFLLKWECSLAAVLNDELDDESMNNTKARSAFGESVYSLRCKMNNQFMKSLSINTRKRLGDILIQSIRCAVSKEEELDTDKFTSLSCSWMLEVLESLSQDQVEEQTFLDQFLSKSTLWPLWVVPDNSNGKRSATLTIESVSINVSGILYASKKNKFVALSDKLISELGINRIVAGCVSHHQTPSKDSIEELLTSQYLYPRAWLAAELLCTWKWQGGSASSTFLPLLTAYAKSVYYSPEDSLLDSIVDILLEGALVHGGNGEMSSVHACATSYDDLEIMEEPYLRALVALFTTLYEENLWGKEKATLHFKLLLNKLIIGETLNSNCLRIFPPIMTVLIRPLSIVSDESRGNVLSDSAEGNYIHDTVEDWLQRTLSFPPLSAWQTEGDMEDLFQLVISCYPVRPKGGVQELIAGRNISSVERDLLLQLFRKQRHVAGASLAANKLPNVQMLLSELIVVAVGYCWTEFDEDDWEFVLYRMRCWIESAVVMMEEVAENVNDATTNSSNSDNLELALRNVEHSVLVQNPSPIKLARNALVAFSMFCRLLGCQKIEDADISNPLRTERWDLIKDKVLEGILRLFFSTGAAEAIASSSCYEASSIVALARLDHPHFWELVASSVVESSPHARDKAIKSVELWGLSKGPISSLYAILFSSKPVPSMQFAAYVLLSSEPVSHLAFVREDASSFLEGNITDNQDSSRYMSLEDNVRLREEISYMLEKSPSEILEMDFLAPDRVNMFLAWSLLLSHLLCLPSSSPAREILVQYVQDSVNSAILDCFFQHIPLELFMAPNLKKRDAELPAGVSDVATAANHAITTNSVLFFVESLWPVTPEKMASFAGAIVGLMLRILPAYVRGWFSNIRDRSTSYAIESFTKAWCSPPLITNELTQIKKASFSDDNFSVSVSKSANEVVATYTKDETGMDLVIHLPASYPLRPVDVDCTRSLGISELKRRKWIMSMMLFIRNQNGALAEAIRIWKSNFDKEFEGVEECPICYSVIHTANHSLPRLACKTCKHKFHSACLYKWFSTSHKSTCPLCQSPF</sequence>
<dbReference type="PANTHER" id="PTHR12389">
    <property type="entry name" value="ZINC FINGER PROTEIN 294"/>
    <property type="match status" value="1"/>
</dbReference>
<gene>
    <name evidence="18" type="ORF">RJ640_025183</name>
</gene>
<keyword evidence="9 15" id="KW-0479">Metal-binding</keyword>
<dbReference type="Pfam" id="PF22958">
    <property type="entry name" value="Ltn1_1st"/>
    <property type="match status" value="1"/>
</dbReference>
<accession>A0AA88R7X6</accession>
<proteinExistence type="inferred from homology"/>
<evidence type="ECO:0000256" key="1">
    <source>
        <dbReference type="ARBA" id="ARBA00000900"/>
    </source>
</evidence>
<dbReference type="GO" id="GO:0072344">
    <property type="term" value="P:rescue of stalled ribosome"/>
    <property type="evidence" value="ECO:0007669"/>
    <property type="project" value="UniProtKB-UniRule"/>
</dbReference>
<keyword evidence="13 15" id="KW-0862">Zinc</keyword>
<dbReference type="PANTHER" id="PTHR12389:SF0">
    <property type="entry name" value="E3 UBIQUITIN-PROTEIN LIGASE LISTERIN"/>
    <property type="match status" value="1"/>
</dbReference>
<evidence type="ECO:0000256" key="12">
    <source>
        <dbReference type="ARBA" id="ARBA00022786"/>
    </source>
</evidence>
<dbReference type="InterPro" id="IPR013083">
    <property type="entry name" value="Znf_RING/FYVE/PHD"/>
</dbReference>
<comment type="caution">
    <text evidence="18">The sequence shown here is derived from an EMBL/GenBank/DDBJ whole genome shotgun (WGS) entry which is preliminary data.</text>
</comment>
<comment type="function">
    <text evidence="15">E3 ubiquitin-protein ligase. Component of the ribosome quality control complex (RQC), a ribosome-associated complex that mediates ubiquitination and extraction of incompletely synthesized nascent chains for proteasomal degradation.</text>
</comment>
<dbReference type="InterPro" id="IPR001841">
    <property type="entry name" value="Znf_RING"/>
</dbReference>
<dbReference type="PROSITE" id="PS50089">
    <property type="entry name" value="ZF_RING_2"/>
    <property type="match status" value="1"/>
</dbReference>
<evidence type="ECO:0000256" key="3">
    <source>
        <dbReference type="ARBA" id="ARBA00004906"/>
    </source>
</evidence>
<evidence type="ECO:0000256" key="9">
    <source>
        <dbReference type="ARBA" id="ARBA00022723"/>
    </source>
</evidence>
<dbReference type="SMART" id="SM00744">
    <property type="entry name" value="RINGv"/>
    <property type="match status" value="1"/>
</dbReference>
<dbReference type="InterPro" id="IPR016024">
    <property type="entry name" value="ARM-type_fold"/>
</dbReference>
<dbReference type="SMART" id="SM00184">
    <property type="entry name" value="RING"/>
    <property type="match status" value="1"/>
</dbReference>
<evidence type="ECO:0000256" key="14">
    <source>
        <dbReference type="PROSITE-ProRule" id="PRU00175"/>
    </source>
</evidence>
<evidence type="ECO:0000256" key="5">
    <source>
        <dbReference type="ARBA" id="ARBA00012483"/>
    </source>
</evidence>
<dbReference type="GO" id="GO:0043023">
    <property type="term" value="F:ribosomal large subunit binding"/>
    <property type="evidence" value="ECO:0007669"/>
    <property type="project" value="TreeGrafter"/>
</dbReference>
<comment type="pathway">
    <text evidence="3 15">Protein modification; protein ubiquitination.</text>
</comment>
<evidence type="ECO:0000256" key="13">
    <source>
        <dbReference type="ARBA" id="ARBA00022833"/>
    </source>
</evidence>
<dbReference type="SUPFAM" id="SSF57850">
    <property type="entry name" value="RING/U-box"/>
    <property type="match status" value="1"/>
</dbReference>
<comment type="subunit">
    <text evidence="15">Component of the ribosome quality control complex (RQC).</text>
</comment>
<keyword evidence="10" id="KW-0677">Repeat</keyword>
<feature type="region of interest" description="Disordered" evidence="16">
    <location>
        <begin position="1"/>
        <end position="20"/>
    </location>
</feature>
<dbReference type="InterPro" id="IPR011989">
    <property type="entry name" value="ARM-like"/>
</dbReference>
<dbReference type="InterPro" id="IPR011016">
    <property type="entry name" value="Znf_RING-CH"/>
</dbReference>
<evidence type="ECO:0000256" key="7">
    <source>
        <dbReference type="ARBA" id="ARBA00022490"/>
    </source>
</evidence>
<comment type="subcellular location">
    <subcellularLocation>
        <location evidence="2">Cytoplasm</location>
        <location evidence="2">Cytosol</location>
    </subcellularLocation>
</comment>
<dbReference type="InterPro" id="IPR054478">
    <property type="entry name" value="LTN1_UBC"/>
</dbReference>
<dbReference type="Pfam" id="PF13639">
    <property type="entry name" value="zf-RING_2"/>
    <property type="match status" value="1"/>
</dbReference>
<evidence type="ECO:0000256" key="11">
    <source>
        <dbReference type="ARBA" id="ARBA00022771"/>
    </source>
</evidence>
<dbReference type="InterPro" id="IPR039795">
    <property type="entry name" value="LTN1/Rkr1"/>
</dbReference>
<protein>
    <recommendedName>
        <fullName evidence="6 15">E3 ubiquitin-protein ligase listerin</fullName>
        <ecNumber evidence="5 15">2.3.2.27</ecNumber>
    </recommendedName>
    <alternativeName>
        <fullName evidence="15">RING-type E3 ubiquitin transferase listerin</fullName>
    </alternativeName>
</protein>
<dbReference type="Pfam" id="PF22999">
    <property type="entry name" value="LTN1_E3_ligase_6th"/>
    <property type="match status" value="1"/>
</dbReference>
<dbReference type="GO" id="GO:0061630">
    <property type="term" value="F:ubiquitin protein ligase activity"/>
    <property type="evidence" value="ECO:0007669"/>
    <property type="project" value="UniProtKB-UniRule"/>
</dbReference>
<dbReference type="GO" id="GO:0008270">
    <property type="term" value="F:zinc ion binding"/>
    <property type="evidence" value="ECO:0007669"/>
    <property type="project" value="UniProtKB-KW"/>
</dbReference>
<evidence type="ECO:0000256" key="16">
    <source>
        <dbReference type="SAM" id="MobiDB-lite"/>
    </source>
</evidence>
<keyword evidence="19" id="KW-1185">Reference proteome</keyword>
<keyword evidence="8 15" id="KW-0808">Transferase</keyword>
<comment type="similarity">
    <text evidence="4 15">Belongs to the LTN1 family.</text>
</comment>
<dbReference type="SUPFAM" id="SSF48371">
    <property type="entry name" value="ARM repeat"/>
    <property type="match status" value="1"/>
</dbReference>
<evidence type="ECO:0000256" key="8">
    <source>
        <dbReference type="ARBA" id="ARBA00022679"/>
    </source>
</evidence>
<name>A0AA88R7X6_9ASTE</name>
<evidence type="ECO:0000313" key="18">
    <source>
        <dbReference type="EMBL" id="KAK2982767.1"/>
    </source>
</evidence>
<evidence type="ECO:0000256" key="6">
    <source>
        <dbReference type="ARBA" id="ARBA00017157"/>
    </source>
</evidence>
<keyword evidence="12 15" id="KW-0833">Ubl conjugation pathway</keyword>
<keyword evidence="7" id="KW-0963">Cytoplasm</keyword>
<dbReference type="EMBL" id="JAVXUO010001390">
    <property type="protein sequence ID" value="KAK2982767.1"/>
    <property type="molecule type" value="Genomic_DNA"/>
</dbReference>
<reference evidence="18" key="1">
    <citation type="submission" date="2022-12" db="EMBL/GenBank/DDBJ databases">
        <title>Draft genome assemblies for two species of Escallonia (Escalloniales).</title>
        <authorList>
            <person name="Chanderbali A."/>
            <person name="Dervinis C."/>
            <person name="Anghel I."/>
            <person name="Soltis D."/>
            <person name="Soltis P."/>
            <person name="Zapata F."/>
        </authorList>
    </citation>
    <scope>NUCLEOTIDE SEQUENCE</scope>
    <source>
        <strain evidence="18">UCBG92.1500</strain>
        <tissue evidence="18">Leaf</tissue>
    </source>
</reference>
<dbReference type="Gene3D" id="1.25.10.10">
    <property type="entry name" value="Leucine-rich Repeat Variant"/>
    <property type="match status" value="1"/>
</dbReference>
<feature type="domain" description="RING-type" evidence="17">
    <location>
        <begin position="1910"/>
        <end position="1957"/>
    </location>
</feature>
<comment type="catalytic activity">
    <reaction evidence="1 15">
        <text>S-ubiquitinyl-[E2 ubiquitin-conjugating enzyme]-L-cysteine + [acceptor protein]-L-lysine = [E2 ubiquitin-conjugating enzyme]-L-cysteine + N(6)-ubiquitinyl-[acceptor protein]-L-lysine.</text>
        <dbReference type="EC" id="2.3.2.27"/>
    </reaction>
</comment>
<dbReference type="EC" id="2.3.2.27" evidence="5 15"/>
<dbReference type="Pfam" id="PF23009">
    <property type="entry name" value="UBC_like"/>
    <property type="match status" value="1"/>
</dbReference>